<name>A0ABT0A4V0_9GAMM</name>
<dbReference type="EMBL" id="JALGCL010000002">
    <property type="protein sequence ID" value="MCJ0825953.1"/>
    <property type="molecule type" value="Genomic_DNA"/>
</dbReference>
<dbReference type="Gene3D" id="3.40.50.300">
    <property type="entry name" value="P-loop containing nucleotide triphosphate hydrolases"/>
    <property type="match status" value="1"/>
</dbReference>
<protein>
    <submittedName>
        <fullName evidence="7">Phage/plasmid primase, P4 family</fullName>
    </submittedName>
</protein>
<dbReference type="InterPro" id="IPR045455">
    <property type="entry name" value="NrS-1_pol-like_helicase"/>
</dbReference>
<evidence type="ECO:0000256" key="2">
    <source>
        <dbReference type="ARBA" id="ARBA00022801"/>
    </source>
</evidence>
<comment type="caution">
    <text evidence="7">The sequence shown here is derived from an EMBL/GenBank/DDBJ whole genome shotgun (WGS) entry which is preliminary data.</text>
</comment>
<dbReference type="InterPro" id="IPR014015">
    <property type="entry name" value="Helicase_SF3_DNA-vir"/>
</dbReference>
<dbReference type="InterPro" id="IPR014818">
    <property type="entry name" value="Phage/plasmid_primase_P4_C"/>
</dbReference>
<feature type="domain" description="SF3 helicase" evidence="6">
    <location>
        <begin position="464"/>
        <end position="623"/>
    </location>
</feature>
<dbReference type="NCBIfam" id="TIGR01613">
    <property type="entry name" value="primase_Cterm"/>
    <property type="match status" value="1"/>
</dbReference>
<evidence type="ECO:0000256" key="1">
    <source>
        <dbReference type="ARBA" id="ARBA00022741"/>
    </source>
</evidence>
<dbReference type="Pfam" id="PF03288">
    <property type="entry name" value="Pox_D5"/>
    <property type="match status" value="1"/>
</dbReference>
<gene>
    <name evidence="7" type="ORF">MQC88_08290</name>
</gene>
<keyword evidence="1" id="KW-0547">Nucleotide-binding</keyword>
<accession>A0ABT0A4V0</accession>
<dbReference type="InterPro" id="IPR004968">
    <property type="entry name" value="DNA_primase/NTPase_C"/>
</dbReference>
<dbReference type="Pfam" id="PF08706">
    <property type="entry name" value="D5_N"/>
    <property type="match status" value="1"/>
</dbReference>
<proteinExistence type="predicted"/>
<feature type="region of interest" description="Disordered" evidence="5">
    <location>
        <begin position="1"/>
        <end position="50"/>
    </location>
</feature>
<dbReference type="PROSITE" id="PS51206">
    <property type="entry name" value="SF3_HELICASE_1"/>
    <property type="match status" value="1"/>
</dbReference>
<keyword evidence="2" id="KW-0378">Hydrolase</keyword>
<evidence type="ECO:0000313" key="7">
    <source>
        <dbReference type="EMBL" id="MCJ0825953.1"/>
    </source>
</evidence>
<dbReference type="SUPFAM" id="SSF52540">
    <property type="entry name" value="P-loop containing nucleoside triphosphate hydrolases"/>
    <property type="match status" value="1"/>
</dbReference>
<evidence type="ECO:0000256" key="5">
    <source>
        <dbReference type="SAM" id="MobiDB-lite"/>
    </source>
</evidence>
<dbReference type="InterPro" id="IPR027417">
    <property type="entry name" value="P-loop_NTPase"/>
</dbReference>
<organism evidence="7 8">
    <name type="scientific">Cognatiluteimonas sedimenti</name>
    <dbReference type="NCBI Taxonomy" id="2927791"/>
    <lineage>
        <taxon>Bacteria</taxon>
        <taxon>Pseudomonadati</taxon>
        <taxon>Pseudomonadota</taxon>
        <taxon>Gammaproteobacteria</taxon>
        <taxon>Lysobacterales</taxon>
        <taxon>Lysobacteraceae</taxon>
        <taxon>Cognatiluteimonas</taxon>
    </lineage>
</organism>
<keyword evidence="3" id="KW-0347">Helicase</keyword>
<keyword evidence="4" id="KW-0067">ATP-binding</keyword>
<reference evidence="7 8" key="1">
    <citation type="submission" date="2022-03" db="EMBL/GenBank/DDBJ databases">
        <title>Luteimonas soily sp. nov., a novel bacterium isolated from the soil.</title>
        <authorList>
            <person name="Zhang X."/>
        </authorList>
    </citation>
    <scope>NUCLEOTIDE SEQUENCE [LARGE SCALE GENOMIC DNA]</scope>
    <source>
        <strain evidence="7 8">50</strain>
    </source>
</reference>
<dbReference type="InterPro" id="IPR006500">
    <property type="entry name" value="Helicase_put_C_phage/plasmid"/>
</dbReference>
<keyword evidence="8" id="KW-1185">Reference proteome</keyword>
<evidence type="ECO:0000256" key="4">
    <source>
        <dbReference type="ARBA" id="ARBA00022840"/>
    </source>
</evidence>
<evidence type="ECO:0000313" key="8">
    <source>
        <dbReference type="Proteomes" id="UP001165423"/>
    </source>
</evidence>
<dbReference type="InterPro" id="IPR051620">
    <property type="entry name" value="ORF904-like_C"/>
</dbReference>
<dbReference type="PANTHER" id="PTHR35372">
    <property type="entry name" value="ATP BINDING PROTEIN-RELATED"/>
    <property type="match status" value="1"/>
</dbReference>
<dbReference type="SMART" id="SM00885">
    <property type="entry name" value="D5_N"/>
    <property type="match status" value="1"/>
</dbReference>
<sequence>MKDSVAHSKLRNIPPELRARAQWACSTGKPGAGDKEGKRPRNTKTGGFASTTDPATWGTFDEAVACAKRKGWAHVGFMLSADDPFAIVDLDDKPDKPASDADRAHFAQIVADMDSYTERSSSGRGIHVIVEASLAKGIHRGNVEVYSDSRYMICTGDVIHARSVAKRQAQVDALAARIAPAPVATLAPVATAAELPDEEVMARIVASCAAAAELAACDDWASLGYDSHSTADLAFMNHVAMFAANDEQAIRVFRQSPLGQRDKAQRDDYMRATLAKARDAQRFGSDGPASLFSDTANAGRIVHHMGGYLLYVPGLGWHVWDGARWRLDTLEARRHAGRLGQIVMGEVAALMAKAAKITDRDRADRERELAEKLLKFAGQAENVAKIDAAMKAAEPLLRADADKLDADPWALGCTNGVLDLRTGTLRTPDPQQLITKSTGVAYDAAAVAPTWDAFLARIFRSRPELPAFLQRLAGLWLTGLTDPPFLAVLYGVGANGKSTMVSAISHAMGDYASAAPPGLLMAKYGQTHPTELAFLQGQRFVVAAESREGGRLDEERIKALTGSDPITARRMHQDFYTFLPTHKLGLMTNHKPMVRGIDEGIWRRLLLIPFDEVIPEAERDPTLTGRLRAEAPGILRWMVEGARQLHELGARLEVPDAVKVATREYRTESDVLGLFIADEFVIDAAGEVVSAELYGIYKTWCEDNGERPLPKRTLGLRLQELGFAPAKDRRGNRLWRGLRLAGRDGAKYR</sequence>
<dbReference type="Proteomes" id="UP001165423">
    <property type="component" value="Unassembled WGS sequence"/>
</dbReference>
<dbReference type="PANTHER" id="PTHR35372:SF2">
    <property type="entry name" value="SF3 HELICASE DOMAIN-CONTAINING PROTEIN"/>
    <property type="match status" value="1"/>
</dbReference>
<dbReference type="RefSeq" id="WP_243320957.1">
    <property type="nucleotide sequence ID" value="NZ_JALGCL010000002.1"/>
</dbReference>
<dbReference type="Pfam" id="PF19263">
    <property type="entry name" value="DUF5906"/>
    <property type="match status" value="1"/>
</dbReference>
<evidence type="ECO:0000259" key="6">
    <source>
        <dbReference type="PROSITE" id="PS51206"/>
    </source>
</evidence>
<evidence type="ECO:0000256" key="3">
    <source>
        <dbReference type="ARBA" id="ARBA00022806"/>
    </source>
</evidence>